<keyword evidence="3 6" id="KW-0812">Transmembrane</keyword>
<dbReference type="PANTHER" id="PTHR30250">
    <property type="entry name" value="PST FAMILY PREDICTED COLANIC ACID TRANSPORTER"/>
    <property type="match status" value="1"/>
</dbReference>
<dbReference type="PANTHER" id="PTHR30250:SF26">
    <property type="entry name" value="PSMA PROTEIN"/>
    <property type="match status" value="1"/>
</dbReference>
<dbReference type="AlphaFoldDB" id="A0A173RVW7"/>
<evidence type="ECO:0000256" key="1">
    <source>
        <dbReference type="ARBA" id="ARBA00004651"/>
    </source>
</evidence>
<evidence type="ECO:0000256" key="2">
    <source>
        <dbReference type="ARBA" id="ARBA00022475"/>
    </source>
</evidence>
<gene>
    <name evidence="7" type="ORF">ERS852582_00674</name>
</gene>
<protein>
    <submittedName>
        <fullName evidence="7">Polysaccharide biosynthesis protein</fullName>
    </submittedName>
</protein>
<evidence type="ECO:0000256" key="5">
    <source>
        <dbReference type="ARBA" id="ARBA00023136"/>
    </source>
</evidence>
<name>A0A173RVW7_9FIRM</name>
<feature type="transmembrane region" description="Helical" evidence="6">
    <location>
        <begin position="12"/>
        <end position="35"/>
    </location>
</feature>
<dbReference type="OrthoDB" id="2864264at2"/>
<sequence length="468" mass="52823">MKIQLNKKDVLWNYIGIIMNLGGNFLILPFLLYFLDDNYYGIWNVFVSLGGIVALFDFGFNTTFARNITFCWSGAKKLTKESVEYSDNAEPDYRLMKKVLGTCRVIYFLISLVALFSLGTFGTAYICYVGRDIASVDYVIAWIVYGIAIFLNLYYGYYDSFLRGVGAIADVNKIKIFARLIQIVLVAVLLPLNAGIIGASVAYLAYGLFFRIIAQKRFYSYQNIGLELNKVKEKSTKKEIREMFCVIWHNAWRDGVVSLANYLCNQITIIIASLYLTLAETGAYSLAIQLAQAIVQIAAALYTAYQPTLQSAYVSRNEEKMKNVMSAIVLTFLLISIIGFAGLFAVGIPLLRIIKPSAILDPMCILGIGIYQMILKGRNCYTSYISSTNRVPYAKAFIVSGVLCVVFSLGFEQYLIPGIWGLIIAQILSQLVFNAWYWPLFVHRELQLKPIEMIPRGINEIGFFLKRK</sequence>
<dbReference type="GO" id="GO:0005886">
    <property type="term" value="C:plasma membrane"/>
    <property type="evidence" value="ECO:0007669"/>
    <property type="project" value="UniProtKB-SubCell"/>
</dbReference>
<evidence type="ECO:0000256" key="6">
    <source>
        <dbReference type="SAM" id="Phobius"/>
    </source>
</evidence>
<reference evidence="7 8" key="1">
    <citation type="submission" date="2015-09" db="EMBL/GenBank/DDBJ databases">
        <authorList>
            <consortium name="Pathogen Informatics"/>
        </authorList>
    </citation>
    <scope>NUCLEOTIDE SEQUENCE [LARGE SCALE GENOMIC DNA]</scope>
    <source>
        <strain evidence="7 8">2789STDY5834970</strain>
    </source>
</reference>
<evidence type="ECO:0000256" key="4">
    <source>
        <dbReference type="ARBA" id="ARBA00022989"/>
    </source>
</evidence>
<dbReference type="RefSeq" id="WP_055185281.1">
    <property type="nucleotide sequence ID" value="NZ_CYXN01000003.1"/>
</dbReference>
<accession>A0A173RVW7</accession>
<keyword evidence="2" id="KW-1003">Cell membrane</keyword>
<feature type="transmembrane region" description="Helical" evidence="6">
    <location>
        <begin position="41"/>
        <end position="60"/>
    </location>
</feature>
<dbReference type="Proteomes" id="UP000095649">
    <property type="component" value="Unassembled WGS sequence"/>
</dbReference>
<proteinExistence type="predicted"/>
<feature type="transmembrane region" description="Helical" evidence="6">
    <location>
        <begin position="394"/>
        <end position="411"/>
    </location>
</feature>
<organism evidence="7 8">
    <name type="scientific">Faecalibacterium prausnitzii</name>
    <dbReference type="NCBI Taxonomy" id="853"/>
    <lineage>
        <taxon>Bacteria</taxon>
        <taxon>Bacillati</taxon>
        <taxon>Bacillota</taxon>
        <taxon>Clostridia</taxon>
        <taxon>Eubacteriales</taxon>
        <taxon>Oscillospiraceae</taxon>
        <taxon>Faecalibacterium</taxon>
    </lineage>
</organism>
<feature type="transmembrane region" description="Helical" evidence="6">
    <location>
        <begin position="286"/>
        <end position="305"/>
    </location>
</feature>
<feature type="transmembrane region" description="Helical" evidence="6">
    <location>
        <begin position="105"/>
        <end position="126"/>
    </location>
</feature>
<evidence type="ECO:0000313" key="7">
    <source>
        <dbReference type="EMBL" id="CUM81785.1"/>
    </source>
</evidence>
<feature type="transmembrane region" description="Helical" evidence="6">
    <location>
        <begin position="358"/>
        <end position="374"/>
    </location>
</feature>
<dbReference type="InterPro" id="IPR048122">
    <property type="entry name" value="WZX-like"/>
</dbReference>
<feature type="transmembrane region" description="Helical" evidence="6">
    <location>
        <begin position="325"/>
        <end position="351"/>
    </location>
</feature>
<dbReference type="InterPro" id="IPR050833">
    <property type="entry name" value="Poly_Biosynth_Transport"/>
</dbReference>
<feature type="transmembrane region" description="Helical" evidence="6">
    <location>
        <begin position="138"/>
        <end position="155"/>
    </location>
</feature>
<feature type="transmembrane region" description="Helical" evidence="6">
    <location>
        <begin position="418"/>
        <end position="438"/>
    </location>
</feature>
<dbReference type="EMBL" id="CYXN01000003">
    <property type="protein sequence ID" value="CUM81785.1"/>
    <property type="molecule type" value="Genomic_DNA"/>
</dbReference>
<keyword evidence="4 6" id="KW-1133">Transmembrane helix</keyword>
<feature type="transmembrane region" description="Helical" evidence="6">
    <location>
        <begin position="176"/>
        <end position="206"/>
    </location>
</feature>
<dbReference type="NCBIfam" id="NF041503">
    <property type="entry name" value="WZX_like"/>
    <property type="match status" value="1"/>
</dbReference>
<keyword evidence="5 6" id="KW-0472">Membrane</keyword>
<evidence type="ECO:0000313" key="8">
    <source>
        <dbReference type="Proteomes" id="UP000095649"/>
    </source>
</evidence>
<evidence type="ECO:0000256" key="3">
    <source>
        <dbReference type="ARBA" id="ARBA00022692"/>
    </source>
</evidence>
<comment type="subcellular location">
    <subcellularLocation>
        <location evidence="1">Cell membrane</location>
        <topology evidence="1">Multi-pass membrane protein</topology>
    </subcellularLocation>
</comment>